<dbReference type="EMBL" id="BARS01040263">
    <property type="protein sequence ID" value="GAG33849.1"/>
    <property type="molecule type" value="Genomic_DNA"/>
</dbReference>
<reference evidence="1" key="1">
    <citation type="journal article" date="2014" name="Front. Microbiol.">
        <title>High frequency of phylogenetically diverse reductive dehalogenase-homologous genes in deep subseafloor sedimentary metagenomes.</title>
        <authorList>
            <person name="Kawai M."/>
            <person name="Futagami T."/>
            <person name="Toyoda A."/>
            <person name="Takaki Y."/>
            <person name="Nishi S."/>
            <person name="Hori S."/>
            <person name="Arai W."/>
            <person name="Tsubouchi T."/>
            <person name="Morono Y."/>
            <person name="Uchiyama I."/>
            <person name="Ito T."/>
            <person name="Fujiyama A."/>
            <person name="Inagaki F."/>
            <person name="Takami H."/>
        </authorList>
    </citation>
    <scope>NUCLEOTIDE SEQUENCE</scope>
    <source>
        <strain evidence="1">Expedition CK06-06</strain>
    </source>
</reference>
<comment type="caution">
    <text evidence="1">The sequence shown here is derived from an EMBL/GenBank/DDBJ whole genome shotgun (WGS) entry which is preliminary data.</text>
</comment>
<protein>
    <recommendedName>
        <fullName evidence="2">Gfo/Idh/MocA-like oxidoreductase C-terminal domain-containing protein</fullName>
    </recommendedName>
</protein>
<name>X0WSB3_9ZZZZ</name>
<accession>X0WSB3</accession>
<dbReference type="AlphaFoldDB" id="X0WSB3"/>
<dbReference type="Gene3D" id="3.30.360.10">
    <property type="entry name" value="Dihydrodipicolinate Reductase, domain 2"/>
    <property type="match status" value="1"/>
</dbReference>
<organism evidence="1">
    <name type="scientific">marine sediment metagenome</name>
    <dbReference type="NCBI Taxonomy" id="412755"/>
    <lineage>
        <taxon>unclassified sequences</taxon>
        <taxon>metagenomes</taxon>
        <taxon>ecological metagenomes</taxon>
    </lineage>
</organism>
<gene>
    <name evidence="1" type="ORF">S01H1_61410</name>
</gene>
<sequence length="52" mass="5785">ADGWFLEIAHFAKAVTGRKVKPITTLEQSRNSVKIVAAEKESIKTMERVSIV</sequence>
<feature type="non-terminal residue" evidence="1">
    <location>
        <position position="1"/>
    </location>
</feature>
<evidence type="ECO:0008006" key="2">
    <source>
        <dbReference type="Google" id="ProtNLM"/>
    </source>
</evidence>
<evidence type="ECO:0000313" key="1">
    <source>
        <dbReference type="EMBL" id="GAG33849.1"/>
    </source>
</evidence>
<proteinExistence type="predicted"/>